<evidence type="ECO:0000256" key="2">
    <source>
        <dbReference type="ARBA" id="ARBA00012438"/>
    </source>
</evidence>
<dbReference type="SUPFAM" id="SSF55874">
    <property type="entry name" value="ATPase domain of HSP90 chaperone/DNA topoisomerase II/histidine kinase"/>
    <property type="match status" value="1"/>
</dbReference>
<feature type="domain" description="PAC" evidence="9">
    <location>
        <begin position="235"/>
        <end position="285"/>
    </location>
</feature>
<dbReference type="InterPro" id="IPR058544">
    <property type="entry name" value="ETR1_N"/>
</dbReference>
<dbReference type="Pfam" id="PF02518">
    <property type="entry name" value="HATPase_c"/>
    <property type="match status" value="1"/>
</dbReference>
<dbReference type="PANTHER" id="PTHR43304:SF1">
    <property type="entry name" value="PAC DOMAIN-CONTAINING PROTEIN"/>
    <property type="match status" value="1"/>
</dbReference>
<proteinExistence type="predicted"/>
<dbReference type="Gene3D" id="2.10.70.100">
    <property type="match status" value="1"/>
</dbReference>
<accession>G3IXP0</accession>
<dbReference type="SUPFAM" id="SSF55785">
    <property type="entry name" value="PYP-like sensor domain (PAS domain)"/>
    <property type="match status" value="6"/>
</dbReference>
<evidence type="ECO:0000256" key="4">
    <source>
        <dbReference type="ARBA" id="ARBA00022679"/>
    </source>
</evidence>
<dbReference type="Pfam" id="PF13426">
    <property type="entry name" value="PAS_9"/>
    <property type="match status" value="2"/>
</dbReference>
<dbReference type="Gene3D" id="3.30.565.10">
    <property type="entry name" value="Histidine kinase-like ATPase, C-terminal domain"/>
    <property type="match status" value="1"/>
</dbReference>
<dbReference type="PRINTS" id="PR00344">
    <property type="entry name" value="BCTRLSENSOR"/>
</dbReference>
<dbReference type="InterPro" id="IPR036097">
    <property type="entry name" value="HisK_dim/P_sf"/>
</dbReference>
<dbReference type="Pfam" id="PF00989">
    <property type="entry name" value="PAS"/>
    <property type="match status" value="1"/>
</dbReference>
<evidence type="ECO:0000313" key="10">
    <source>
        <dbReference type="EMBL" id="EGW23449.1"/>
    </source>
</evidence>
<dbReference type="InterPro" id="IPR013655">
    <property type="entry name" value="PAS_fold_3"/>
</dbReference>
<dbReference type="InterPro" id="IPR036890">
    <property type="entry name" value="HATPase_C_sf"/>
</dbReference>
<dbReference type="eggNOG" id="COG2202">
    <property type="taxonomic scope" value="Bacteria"/>
</dbReference>
<keyword evidence="6" id="KW-1133">Transmembrane helix</keyword>
<evidence type="ECO:0000313" key="11">
    <source>
        <dbReference type="Proteomes" id="UP000004664"/>
    </source>
</evidence>
<feature type="domain" description="PAC" evidence="9">
    <location>
        <begin position="491"/>
        <end position="543"/>
    </location>
</feature>
<feature type="domain" description="PAS" evidence="8">
    <location>
        <begin position="157"/>
        <end position="228"/>
    </location>
</feature>
<dbReference type="InterPro" id="IPR003594">
    <property type="entry name" value="HATPase_dom"/>
</dbReference>
<feature type="domain" description="PAS" evidence="8">
    <location>
        <begin position="786"/>
        <end position="830"/>
    </location>
</feature>
<reference evidence="10 11" key="1">
    <citation type="submission" date="2011-06" db="EMBL/GenBank/DDBJ databases">
        <title>Genomic sequence of Methylobacter tundripaludum SV96.</title>
        <authorList>
            <consortium name="US DOE Joint Genome Institute"/>
            <person name="Lucas S."/>
            <person name="Han J."/>
            <person name="Lapidus A."/>
            <person name="Cheng J.-F."/>
            <person name="Goodwin L."/>
            <person name="Pitluck S."/>
            <person name="Held B."/>
            <person name="Detter J.C."/>
            <person name="Han C."/>
            <person name="Tapia R."/>
            <person name="Land M."/>
            <person name="Hauser L."/>
            <person name="Kyrpides N."/>
            <person name="Ivanova N."/>
            <person name="Ovchinnikova G."/>
            <person name="Pagani I."/>
            <person name="Klotz M.G."/>
            <person name="Dispirito A.A."/>
            <person name="Murrell J.C."/>
            <person name="Dunfield P."/>
            <person name="Kalyuzhnaya M.G."/>
            <person name="Svenning M."/>
            <person name="Trotsenko Y.A."/>
            <person name="Stein L.Y."/>
            <person name="Woyke T."/>
        </authorList>
    </citation>
    <scope>NUCLEOTIDE SEQUENCE [LARGE SCALE GENOMIC DNA]</scope>
    <source>
        <strain evidence="11">ATCC BAA-1195 / DSM 17260 / SV96</strain>
    </source>
</reference>
<feature type="domain" description="PAS" evidence="8">
    <location>
        <begin position="540"/>
        <end position="610"/>
    </location>
</feature>
<evidence type="ECO:0000256" key="6">
    <source>
        <dbReference type="SAM" id="Phobius"/>
    </source>
</evidence>
<dbReference type="HOGENOM" id="CLU_000445_114_3_6"/>
<keyword evidence="5 10" id="KW-0418">Kinase</keyword>
<dbReference type="GO" id="GO:0006355">
    <property type="term" value="P:regulation of DNA-templated transcription"/>
    <property type="evidence" value="ECO:0007669"/>
    <property type="project" value="InterPro"/>
</dbReference>
<dbReference type="InterPro" id="IPR000014">
    <property type="entry name" value="PAS"/>
</dbReference>
<feature type="transmembrane region" description="Helical" evidence="6">
    <location>
        <begin position="68"/>
        <end position="95"/>
    </location>
</feature>
<dbReference type="Pfam" id="PF13188">
    <property type="entry name" value="PAS_8"/>
    <property type="match status" value="1"/>
</dbReference>
<name>G3IXP0_METTV</name>
<dbReference type="PROSITE" id="PS50112">
    <property type="entry name" value="PAS"/>
    <property type="match status" value="5"/>
</dbReference>
<keyword evidence="11" id="KW-1185">Reference proteome</keyword>
<comment type="catalytic activity">
    <reaction evidence="1">
        <text>ATP + protein L-histidine = ADP + protein N-phospho-L-histidine.</text>
        <dbReference type="EC" id="2.7.13.3"/>
    </reaction>
</comment>
<dbReference type="InterPro" id="IPR001610">
    <property type="entry name" value="PAC"/>
</dbReference>
<dbReference type="SMART" id="SM00086">
    <property type="entry name" value="PAC"/>
    <property type="match status" value="6"/>
</dbReference>
<dbReference type="SMART" id="SM00091">
    <property type="entry name" value="PAS"/>
    <property type="match status" value="5"/>
</dbReference>
<dbReference type="InterPro" id="IPR000700">
    <property type="entry name" value="PAS-assoc_C"/>
</dbReference>
<evidence type="ECO:0000259" key="9">
    <source>
        <dbReference type="PROSITE" id="PS50113"/>
    </source>
</evidence>
<dbReference type="EC" id="2.7.13.3" evidence="2"/>
<gene>
    <name evidence="10" type="ORF">Mettu_2301</name>
</gene>
<evidence type="ECO:0000259" key="7">
    <source>
        <dbReference type="PROSITE" id="PS50109"/>
    </source>
</evidence>
<dbReference type="InterPro" id="IPR005467">
    <property type="entry name" value="His_kinase_dom"/>
</dbReference>
<dbReference type="PROSITE" id="PS50109">
    <property type="entry name" value="HIS_KIN"/>
    <property type="match status" value="1"/>
</dbReference>
<evidence type="ECO:0000259" key="8">
    <source>
        <dbReference type="PROSITE" id="PS50112"/>
    </source>
</evidence>
<dbReference type="PANTHER" id="PTHR43304">
    <property type="entry name" value="PHYTOCHROME-LIKE PROTEIN CPH1"/>
    <property type="match status" value="1"/>
</dbReference>
<feature type="transmembrane region" description="Helical" evidence="6">
    <location>
        <begin position="31"/>
        <end position="56"/>
    </location>
</feature>
<dbReference type="EMBL" id="JH109152">
    <property type="protein sequence ID" value="EGW23449.1"/>
    <property type="molecule type" value="Genomic_DNA"/>
</dbReference>
<dbReference type="Proteomes" id="UP000004664">
    <property type="component" value="Unassembled WGS sequence"/>
</dbReference>
<dbReference type="InterPro" id="IPR052162">
    <property type="entry name" value="Sensor_kinase/Photoreceptor"/>
</dbReference>
<dbReference type="PROSITE" id="PS50113">
    <property type="entry name" value="PAC"/>
    <property type="match status" value="3"/>
</dbReference>
<feature type="domain" description="PAC" evidence="9">
    <location>
        <begin position="362"/>
        <end position="415"/>
    </location>
</feature>
<organism evidence="10 11">
    <name type="scientific">Methylobacter tundripaludum (strain ATCC BAA-1195 / DSM 17260 / SV96)</name>
    <dbReference type="NCBI Taxonomy" id="697282"/>
    <lineage>
        <taxon>Bacteria</taxon>
        <taxon>Pseudomonadati</taxon>
        <taxon>Pseudomonadota</taxon>
        <taxon>Gammaproteobacteria</taxon>
        <taxon>Methylococcales</taxon>
        <taxon>Methylococcaceae</taxon>
        <taxon>Methylobacter</taxon>
    </lineage>
</organism>
<keyword evidence="3" id="KW-0597">Phosphoprotein</keyword>
<dbReference type="CDD" id="cd00082">
    <property type="entry name" value="HisKA"/>
    <property type="match status" value="1"/>
</dbReference>
<dbReference type="InterPro" id="IPR003661">
    <property type="entry name" value="HisK_dim/P_dom"/>
</dbReference>
<evidence type="ECO:0000256" key="3">
    <source>
        <dbReference type="ARBA" id="ARBA00022553"/>
    </source>
</evidence>
<dbReference type="SMART" id="SM00387">
    <property type="entry name" value="HATPase_c"/>
    <property type="match status" value="1"/>
</dbReference>
<protein>
    <recommendedName>
        <fullName evidence="2">histidine kinase</fullName>
        <ecNumber evidence="2">2.7.13.3</ecNumber>
    </recommendedName>
</protein>
<dbReference type="eggNOG" id="COG4191">
    <property type="taxonomic scope" value="Bacteria"/>
</dbReference>
<dbReference type="Pfam" id="PF00512">
    <property type="entry name" value="HisKA"/>
    <property type="match status" value="1"/>
</dbReference>
<dbReference type="Pfam" id="PF08447">
    <property type="entry name" value="PAS_3"/>
    <property type="match status" value="2"/>
</dbReference>
<dbReference type="AlphaFoldDB" id="G3IXP0"/>
<dbReference type="Pfam" id="PF25487">
    <property type="entry name" value="ETR1_N"/>
    <property type="match status" value="1"/>
</dbReference>
<dbReference type="NCBIfam" id="TIGR00229">
    <property type="entry name" value="sensory_box"/>
    <property type="match status" value="6"/>
</dbReference>
<feature type="domain" description="Histidine kinase" evidence="7">
    <location>
        <begin position="928"/>
        <end position="1145"/>
    </location>
</feature>
<dbReference type="Gene3D" id="1.10.287.130">
    <property type="match status" value="1"/>
</dbReference>
<dbReference type="Gene3D" id="3.30.450.20">
    <property type="entry name" value="PAS domain"/>
    <property type="match status" value="6"/>
</dbReference>
<evidence type="ECO:0000256" key="5">
    <source>
        <dbReference type="ARBA" id="ARBA00022777"/>
    </source>
</evidence>
<dbReference type="GO" id="GO:0000155">
    <property type="term" value="F:phosphorelay sensor kinase activity"/>
    <property type="evidence" value="ECO:0007669"/>
    <property type="project" value="InterPro"/>
</dbReference>
<dbReference type="SUPFAM" id="SSF47384">
    <property type="entry name" value="Homodimeric domain of signal transducing histidine kinase"/>
    <property type="match status" value="1"/>
</dbReference>
<dbReference type="OrthoDB" id="1931120at2"/>
<dbReference type="InterPro" id="IPR035965">
    <property type="entry name" value="PAS-like_dom_sf"/>
</dbReference>
<dbReference type="InterPro" id="IPR013767">
    <property type="entry name" value="PAS_fold"/>
</dbReference>
<dbReference type="STRING" id="697282.Mettu_2301"/>
<feature type="domain" description="PAS" evidence="8">
    <location>
        <begin position="286"/>
        <end position="358"/>
    </location>
</feature>
<evidence type="ECO:0000256" key="1">
    <source>
        <dbReference type="ARBA" id="ARBA00000085"/>
    </source>
</evidence>
<keyword evidence="4" id="KW-0808">Transferase</keyword>
<keyword evidence="6" id="KW-0472">Membrane</keyword>
<feature type="domain" description="PAS" evidence="8">
    <location>
        <begin position="661"/>
        <end position="703"/>
    </location>
</feature>
<dbReference type="CDD" id="cd00130">
    <property type="entry name" value="PAS"/>
    <property type="match status" value="5"/>
</dbReference>
<dbReference type="InterPro" id="IPR004358">
    <property type="entry name" value="Sig_transdc_His_kin-like_C"/>
</dbReference>
<dbReference type="SMART" id="SM00388">
    <property type="entry name" value="HisKA"/>
    <property type="match status" value="1"/>
</dbReference>
<sequence length="1161" mass="131389">MSERDKWVQMFDLLDIKNFIPHGYCLSWSPVLLWLHVTSDLLITLAYYSIPLMLVYFIRRRKDFPYSWLAVIFAGFIVACGTTHLLSAITIWIPLYWLDGLLKAFTAIISIATAVLLLSVIPRALSRPSAAQLQAEIEQRKTAEKALRIANVTLQKNIARTQLLLDSALDGIVSMDHHGNVTGWNAQAEHIFGYSSEQALGREMAELIVPPAYREKHRQGLSRFLATGTSNIIGTRLEITGLRADASEFPMELTIGALKQKNNYFFSSYIRDISERRIIEDALRESEYRWKFAIEGSGDGVWDRDIQTNKTKYSSRWKEMLGYAENDILPAHQEWLNRIHPDDQSYVAGVLQACLTGKTAIYVSEHRLRCKDGSYKWILARGTVVSRSEDGKPLRMIGTHTDISERKQAEEALRQSRKELQEAQRIAHMGNWQLDMTTHHAVWSEELYHILGLNPELPVPGYTEHHQFFTPESWERLSAAMLHTQETGGPYELELEMVRAGGTHGWMLARGEAMRDGSGAIVGLHGVALDISERKQAERVLNQLKAMIDISLDGFWIVDLEGNVLQVNEAYAKISGYSVDELEGMHASQLEAIEESEQIKAHMAKAVAMGYEQFETRLLHKNGHTITIEVSATFLPEFQQFCVFCRDITKRKRMEDELKASELKFRSIIEACPVPMALNDEHLNISFLNPAFVQTFGYSVNDIPTLADWRQKAYPDPDYRHWVETAWQAVLEKANQEQTECLPMEADIHCKNNRIKTVLLTAATIHHSFTGEHLVILYDITPRKQIEAKFNAIFAASVEGIITYDMSDVIVSANAAVEAIFGYKPEDLVGCNINKLMPASPKAMSDCDSSQAAESIGQIQEIEGIHKDGSAVPLDLSIAEFSIENEHYFTHIVRDVSLRKHREQQDKEHLDELAHVTRLGLMGEMASGIAHEVNQPLAAISSYTQVSLNLINVGHPDLAKLAEILYKTQQQALRAGRIIHRMREFVKSHAKQRSTADLNTLIHDAVGLCIDELKQNNIRLTFELENNLPSISVDQIQIEQVLINLIRNSVEALQNLSSERQRHLTIHSHLVPNNVIRVRVKDNGPGLDEDQKQQILTPFYTTKSDGMGMGLSISRSLIEAHEGTLHFNSKPGKGTTFYFTLPTQRKTRYLPFNSIEDERDS</sequence>
<keyword evidence="6" id="KW-0812">Transmembrane</keyword>